<proteinExistence type="predicted"/>
<reference evidence="1 2" key="1">
    <citation type="submission" date="2024-06" db="EMBL/GenBank/DDBJ databases">
        <title>Flavobacterium spp. isolated from glacier.</title>
        <authorList>
            <person name="Han D."/>
        </authorList>
    </citation>
    <scope>NUCLEOTIDE SEQUENCE [LARGE SCALE GENOMIC DNA]</scope>
    <source>
        <strain evidence="1 2">LB3P45</strain>
    </source>
</reference>
<accession>A0ABW6HLD4</accession>
<evidence type="ECO:0000313" key="2">
    <source>
        <dbReference type="Proteomes" id="UP001600039"/>
    </source>
</evidence>
<sequence length="60" mass="6775">MQLQKSQIELVLESNPISSGLNKKLREINLDIKIPVNELEHADYSNAKCEISHPTSIENT</sequence>
<comment type="caution">
    <text evidence="1">The sequence shown here is derived from an EMBL/GenBank/DDBJ whole genome shotgun (WGS) entry which is preliminary data.</text>
</comment>
<gene>
    <name evidence="1" type="ORF">ACFX5D_07650</name>
</gene>
<evidence type="ECO:0000313" key="1">
    <source>
        <dbReference type="EMBL" id="MFE3847836.1"/>
    </source>
</evidence>
<keyword evidence="2" id="KW-1185">Reference proteome</keyword>
<organism evidence="1 2">
    <name type="scientific">Flavobacterium fructosi</name>
    <dbReference type="NCBI Taxonomy" id="3230416"/>
    <lineage>
        <taxon>Bacteria</taxon>
        <taxon>Pseudomonadati</taxon>
        <taxon>Bacteroidota</taxon>
        <taxon>Flavobacteriia</taxon>
        <taxon>Flavobacteriales</taxon>
        <taxon>Flavobacteriaceae</taxon>
        <taxon>Flavobacterium</taxon>
    </lineage>
</organism>
<dbReference type="EMBL" id="JBHZQA010000003">
    <property type="protein sequence ID" value="MFE3847836.1"/>
    <property type="molecule type" value="Genomic_DNA"/>
</dbReference>
<dbReference type="Proteomes" id="UP001600039">
    <property type="component" value="Unassembled WGS sequence"/>
</dbReference>
<protein>
    <submittedName>
        <fullName evidence="1">Uncharacterized protein</fullName>
    </submittedName>
</protein>
<name>A0ABW6HLD4_9FLAO</name>
<dbReference type="RefSeq" id="WP_379857647.1">
    <property type="nucleotide sequence ID" value="NZ_JBHZQA010000003.1"/>
</dbReference>